<comment type="cofactor">
    <cofactor evidence="6">
        <name>Zn(2+)</name>
        <dbReference type="ChEBI" id="CHEBI:29105"/>
    </cofactor>
    <text evidence="6">Binds 1 zinc ion.</text>
</comment>
<dbReference type="RefSeq" id="WP_268780704.1">
    <property type="nucleotide sequence ID" value="NZ_JAPRAT010000025.1"/>
</dbReference>
<feature type="domain" description="Peptidase M3A/M3B catalytic" evidence="7">
    <location>
        <begin position="200"/>
        <end position="575"/>
    </location>
</feature>
<dbReference type="Gene3D" id="1.10.1370.20">
    <property type="entry name" value="Oligoendopeptidase f, C-terminal domain"/>
    <property type="match status" value="1"/>
</dbReference>
<gene>
    <name evidence="9" type="ORF">OWO01_12025</name>
</gene>
<dbReference type="PANTHER" id="PTHR34217:SF1">
    <property type="entry name" value="CARBOXYPEPTIDASE 1"/>
    <property type="match status" value="1"/>
</dbReference>
<dbReference type="InterPro" id="IPR001333">
    <property type="entry name" value="Peptidase_M32_Taq"/>
</dbReference>
<dbReference type="SUPFAM" id="SSF55486">
    <property type="entry name" value="Metalloproteases ('zincins'), catalytic domain"/>
    <property type="match status" value="1"/>
</dbReference>
<dbReference type="InterPro" id="IPR001567">
    <property type="entry name" value="Pept_M3A_M3B_dom"/>
</dbReference>
<dbReference type="Gene3D" id="1.20.140.70">
    <property type="entry name" value="Oligopeptidase f, N-terminal domain"/>
    <property type="match status" value="1"/>
</dbReference>
<keyword evidence="5 6" id="KW-0482">Metalloprotease</keyword>
<feature type="domain" description="Oligopeptidase F N-terminal" evidence="8">
    <location>
        <begin position="116"/>
        <end position="181"/>
    </location>
</feature>
<dbReference type="PANTHER" id="PTHR34217">
    <property type="entry name" value="METAL-DEPENDENT CARBOXYPEPTIDASE"/>
    <property type="match status" value="1"/>
</dbReference>
<evidence type="ECO:0000256" key="5">
    <source>
        <dbReference type="ARBA" id="ARBA00023049"/>
    </source>
</evidence>
<dbReference type="Pfam" id="PF01432">
    <property type="entry name" value="Peptidase_M3"/>
    <property type="match status" value="1"/>
</dbReference>
<evidence type="ECO:0000256" key="2">
    <source>
        <dbReference type="ARBA" id="ARBA00022723"/>
    </source>
</evidence>
<dbReference type="InterPro" id="IPR013647">
    <property type="entry name" value="OligopepF_N_dom"/>
</dbReference>
<accession>A0A9J6RF21</accession>
<dbReference type="InterPro" id="IPR034006">
    <property type="entry name" value="M3B_PepF_2"/>
</dbReference>
<dbReference type="InterPro" id="IPR042088">
    <property type="entry name" value="OligoPept_F_C"/>
</dbReference>
<evidence type="ECO:0000256" key="3">
    <source>
        <dbReference type="ARBA" id="ARBA00022801"/>
    </source>
</evidence>
<keyword evidence="10" id="KW-1185">Reference proteome</keyword>
<evidence type="ECO:0000313" key="10">
    <source>
        <dbReference type="Proteomes" id="UP001084197"/>
    </source>
</evidence>
<comment type="similarity">
    <text evidence="6">Belongs to the peptidase M3 family.</text>
</comment>
<sequence length="592" mass="67766">MKEDLKQVWDLDSVFSGGSGSTELKAYFQETEQSLTELTENVNRFTDQPAKITNTEFAELVEHIRIARVHIGEIGAFISCLLAQDVTDKEAKLLAGRRSSLAAQFGKLITNFDLALAEIPEQRWGELLEDPSIKPITFILNEHRDQAKDKLPAEQEALLKDLSVDGYHAWGEMYNNIVGKISIPWDDHSLSVEQVTNKLSDSNREVREKAFEKLEQAWFKETDLFTDTLNHLAGFRVQTYAHRGWGDVLKEPLSYNRMSKQTLTTMWDTITANKPAFYDYLQRKADLFGIEKLDWFDLEAPISTETKTVDYQTAAKTIVAQFSKFSERMAKFSKRAFEESWIEAEDRSGKRPGGFCTSFPKSKQTRIFMTYAGSASNVATLAHELGHGYHQHVMDELDVLNQDYAMNVAETASTLAEMIVADAAVKEASSKEEKIALLEDKIQRSIAFFMNIHARFLFETRFYEARKEGYVSTDQLNQLMEEAQKEAYGDQLASYHPTFWASKLHFHITGVPFYNFPYTFGYLFSLGIYAYAQENQADFSSFYDELLKDTGRMTAEQLAEKHLQVNLEEPTFWQNAIDLCVKDVETFLMLTK</sequence>
<evidence type="ECO:0000313" key="9">
    <source>
        <dbReference type="EMBL" id="MCZ0703939.1"/>
    </source>
</evidence>
<dbReference type="EMBL" id="JAPRAT010000025">
    <property type="protein sequence ID" value="MCZ0703939.1"/>
    <property type="molecule type" value="Genomic_DNA"/>
</dbReference>
<dbReference type="GO" id="GO:0006508">
    <property type="term" value="P:proteolysis"/>
    <property type="evidence" value="ECO:0007669"/>
    <property type="project" value="UniProtKB-KW"/>
</dbReference>
<evidence type="ECO:0000256" key="6">
    <source>
        <dbReference type="RuleBase" id="RU003435"/>
    </source>
</evidence>
<dbReference type="Pfam" id="PF08439">
    <property type="entry name" value="Peptidase_M3_N"/>
    <property type="match status" value="1"/>
</dbReference>
<name>A0A9J6RF21_9BACI</name>
<organism evidence="9 10">
    <name type="scientific">Natronobacillus azotifigens</name>
    <dbReference type="NCBI Taxonomy" id="472978"/>
    <lineage>
        <taxon>Bacteria</taxon>
        <taxon>Bacillati</taxon>
        <taxon>Bacillota</taxon>
        <taxon>Bacilli</taxon>
        <taxon>Bacillales</taxon>
        <taxon>Bacillaceae</taxon>
        <taxon>Natronobacillus</taxon>
    </lineage>
</organism>
<evidence type="ECO:0000256" key="4">
    <source>
        <dbReference type="ARBA" id="ARBA00022833"/>
    </source>
</evidence>
<dbReference type="NCBIfam" id="TIGR02290">
    <property type="entry name" value="M3_fam_3"/>
    <property type="match status" value="1"/>
</dbReference>
<protein>
    <submittedName>
        <fullName evidence="9">M3 family oligoendopeptidase</fullName>
    </submittedName>
</protein>
<evidence type="ECO:0000259" key="8">
    <source>
        <dbReference type="Pfam" id="PF08439"/>
    </source>
</evidence>
<reference evidence="9" key="1">
    <citation type="submission" date="2022-11" db="EMBL/GenBank/DDBJ databases">
        <title>WGS of Natronobacillus azotifigens 24KS-1, an anaerobic diazotrophic haloalkaliphile from soda-rich habitats.</title>
        <authorList>
            <person name="Sorokin D.Y."/>
            <person name="Merkel A.Y."/>
        </authorList>
    </citation>
    <scope>NUCLEOTIDE SEQUENCE</scope>
    <source>
        <strain evidence="9">24KS-1</strain>
    </source>
</reference>
<keyword evidence="1 6" id="KW-0645">Protease</keyword>
<keyword evidence="3 6" id="KW-0378">Hydrolase</keyword>
<dbReference type="Proteomes" id="UP001084197">
    <property type="component" value="Unassembled WGS sequence"/>
</dbReference>
<dbReference type="AlphaFoldDB" id="A0A9J6RF21"/>
<proteinExistence type="inferred from homology"/>
<keyword evidence="4 6" id="KW-0862">Zinc</keyword>
<comment type="caution">
    <text evidence="9">The sequence shown here is derived from an EMBL/GenBank/DDBJ whole genome shotgun (WGS) entry which is preliminary data.</text>
</comment>
<evidence type="ECO:0000259" key="7">
    <source>
        <dbReference type="Pfam" id="PF01432"/>
    </source>
</evidence>
<dbReference type="GO" id="GO:0046872">
    <property type="term" value="F:metal ion binding"/>
    <property type="evidence" value="ECO:0007669"/>
    <property type="project" value="UniProtKB-UniRule"/>
</dbReference>
<dbReference type="InterPro" id="IPR011977">
    <property type="entry name" value="Pept_M3B_clade3"/>
</dbReference>
<dbReference type="CDD" id="cd09607">
    <property type="entry name" value="M3B_PepF"/>
    <property type="match status" value="1"/>
</dbReference>
<evidence type="ECO:0000256" key="1">
    <source>
        <dbReference type="ARBA" id="ARBA00022670"/>
    </source>
</evidence>
<dbReference type="GO" id="GO:0004222">
    <property type="term" value="F:metalloendopeptidase activity"/>
    <property type="evidence" value="ECO:0007669"/>
    <property type="project" value="InterPro"/>
</dbReference>
<keyword evidence="2 6" id="KW-0479">Metal-binding</keyword>
<dbReference type="GO" id="GO:0004181">
    <property type="term" value="F:metallocarboxypeptidase activity"/>
    <property type="evidence" value="ECO:0007669"/>
    <property type="project" value="InterPro"/>
</dbReference>